<accession>C7N2W8</accession>
<gene>
    <name evidence="6" type="ordered locus">Shel_04280</name>
</gene>
<dbReference type="InterPro" id="IPR003953">
    <property type="entry name" value="FAD-dep_OxRdtase_2_FAD-bd"/>
</dbReference>
<evidence type="ECO:0000313" key="6">
    <source>
        <dbReference type="EMBL" id="ACV21489.1"/>
    </source>
</evidence>
<dbReference type="GO" id="GO:0033765">
    <property type="term" value="F:steroid dehydrogenase activity, acting on the CH-CH group of donors"/>
    <property type="evidence" value="ECO:0007669"/>
    <property type="project" value="UniProtKB-ARBA"/>
</dbReference>
<evidence type="ECO:0000313" key="7">
    <source>
        <dbReference type="Proteomes" id="UP000002026"/>
    </source>
</evidence>
<dbReference type="SUPFAM" id="SSF51905">
    <property type="entry name" value="FAD/NAD(P)-binding domain"/>
    <property type="match status" value="1"/>
</dbReference>
<dbReference type="KEGG" id="shi:Shel_04280"/>
<keyword evidence="4" id="KW-0560">Oxidoreductase</keyword>
<dbReference type="RefSeq" id="WP_012797595.1">
    <property type="nucleotide sequence ID" value="NC_013165.1"/>
</dbReference>
<dbReference type="STRING" id="471855.Shel_04280"/>
<dbReference type="Gene3D" id="3.50.50.60">
    <property type="entry name" value="FAD/NAD(P)-binding domain"/>
    <property type="match status" value="1"/>
</dbReference>
<organism evidence="6 7">
    <name type="scientific">Slackia heliotrinireducens (strain ATCC 29202 / DSM 20476 / NCTC 11029 / RHS 1)</name>
    <name type="common">Peptococcus heliotrinreducens</name>
    <dbReference type="NCBI Taxonomy" id="471855"/>
    <lineage>
        <taxon>Bacteria</taxon>
        <taxon>Bacillati</taxon>
        <taxon>Actinomycetota</taxon>
        <taxon>Coriobacteriia</taxon>
        <taxon>Eggerthellales</taxon>
        <taxon>Eggerthellaceae</taxon>
        <taxon>Slackia</taxon>
    </lineage>
</organism>
<dbReference type="HOGENOM" id="CLU_011398_4_3_11"/>
<keyword evidence="3" id="KW-0274">FAD</keyword>
<dbReference type="InterPro" id="IPR006311">
    <property type="entry name" value="TAT_signal"/>
</dbReference>
<evidence type="ECO:0000256" key="3">
    <source>
        <dbReference type="ARBA" id="ARBA00022827"/>
    </source>
</evidence>
<reference evidence="6 7" key="1">
    <citation type="journal article" date="2009" name="Stand. Genomic Sci.">
        <title>Complete genome sequence of Slackia heliotrinireducens type strain (RHS 1).</title>
        <authorList>
            <person name="Pukall R."/>
            <person name="Lapidus A."/>
            <person name="Nolan M."/>
            <person name="Copeland A."/>
            <person name="Glavina Del Rio T."/>
            <person name="Lucas S."/>
            <person name="Chen F."/>
            <person name="Tice H."/>
            <person name="Cheng J.F."/>
            <person name="Chertkov O."/>
            <person name="Bruce D."/>
            <person name="Goodwin L."/>
            <person name="Kuske C."/>
            <person name="Brettin T."/>
            <person name="Detter J.C."/>
            <person name="Han C."/>
            <person name="Pitluck S."/>
            <person name="Pati A."/>
            <person name="Mavrommatis K."/>
            <person name="Ivanova N."/>
            <person name="Ovchinnikova G."/>
            <person name="Chen A."/>
            <person name="Palaniappan K."/>
            <person name="Schneider S."/>
            <person name="Rohde M."/>
            <person name="Chain P."/>
            <person name="D'haeseleer P."/>
            <person name="Goker M."/>
            <person name="Bristow J."/>
            <person name="Eisen J.A."/>
            <person name="Markowitz V."/>
            <person name="Kyrpides N.C."/>
            <person name="Klenk H.P."/>
            <person name="Hugenholtz P."/>
        </authorList>
    </citation>
    <scope>NUCLEOTIDE SEQUENCE [LARGE SCALE GENOMIC DNA]</scope>
    <source>
        <strain evidence="7">ATCC 29202 / DSM 20476 / NCTC 11029 / RHS 1</strain>
    </source>
</reference>
<dbReference type="PROSITE" id="PS51318">
    <property type="entry name" value="TAT"/>
    <property type="match status" value="1"/>
</dbReference>
<dbReference type="InterPro" id="IPR050315">
    <property type="entry name" value="FAD-oxidoreductase_2"/>
</dbReference>
<dbReference type="EMBL" id="CP001684">
    <property type="protein sequence ID" value="ACV21489.1"/>
    <property type="molecule type" value="Genomic_DNA"/>
</dbReference>
<dbReference type="InterPro" id="IPR036188">
    <property type="entry name" value="FAD/NAD-bd_sf"/>
</dbReference>
<dbReference type="Proteomes" id="UP000002026">
    <property type="component" value="Chromosome"/>
</dbReference>
<dbReference type="Gene3D" id="3.90.700.10">
    <property type="entry name" value="Succinate dehydrogenase/fumarate reductase flavoprotein, catalytic domain"/>
    <property type="match status" value="1"/>
</dbReference>
<dbReference type="Pfam" id="PF00890">
    <property type="entry name" value="FAD_binding_2"/>
    <property type="match status" value="1"/>
</dbReference>
<dbReference type="InterPro" id="IPR027477">
    <property type="entry name" value="Succ_DH/fumarate_Rdtase_cat_sf"/>
</dbReference>
<sequence>MAEKSTGSLSRRGFVKATGASVLGAAAAAGVFGVVGKPQAAIAEESATAAETPGVTDFAANSELYMNAFPQPVRYIPVIDAPTDIDRQGPTAFEAREIDETEIVRTEETDVLVVGCGITGSCAALSASDDGTTQVLCLEKMSVGRGMFEGMGVTGGPQMEEAGYELDKAEMMDRMRHAAYYRVPIDPIKLWADRSPEAAAWLQEKFDEGEGGITTHFIENNPNAHNFEVPQTEVGFASDQWSEQTTNNAGGAGIYIVKDLANTLSKRENADLRYNTPVVKLEREEGGRVTGAIAKDAEGYFRVNASKGVILATGGFDANPQLLKAWCRPEDIANCASWCPNYGTTGDGQLMGLAVGGQMDPLPAAIMNFDFGSPESFYSSNLGITSLVAQGLMINEQGRRFASESLPFQARSNAITAQRHYGESCWRVASSAQVAAPTVLEALEPFKEKSWAFEADSLEELAEIMEVPAENLVETVERYNGFVDNMKDEDFNKPLTETSAKIEGEKYYAIKHQSSILATVSGLVVDYSCHVLDYDNEVIEGLYAAGGASGGFFSGNYPRHIFGPSIGRCVTFGYVSGQNAAMGV</sequence>
<evidence type="ECO:0000256" key="1">
    <source>
        <dbReference type="ARBA" id="ARBA00001974"/>
    </source>
</evidence>
<dbReference type="PANTHER" id="PTHR43400:SF10">
    <property type="entry name" value="3-OXOSTEROID 1-DEHYDROGENASE"/>
    <property type="match status" value="1"/>
</dbReference>
<proteinExistence type="predicted"/>
<keyword evidence="7" id="KW-1185">Reference proteome</keyword>
<evidence type="ECO:0000256" key="4">
    <source>
        <dbReference type="ARBA" id="ARBA00023002"/>
    </source>
</evidence>
<protein>
    <submittedName>
        <fullName evidence="6">Succinate dehydrogenase/fumarate reductase flavoprotein subunit</fullName>
    </submittedName>
</protein>
<dbReference type="GO" id="GO:0008202">
    <property type="term" value="P:steroid metabolic process"/>
    <property type="evidence" value="ECO:0007669"/>
    <property type="project" value="UniProtKB-ARBA"/>
</dbReference>
<dbReference type="AlphaFoldDB" id="C7N2W8"/>
<dbReference type="eggNOG" id="COG1053">
    <property type="taxonomic scope" value="Bacteria"/>
</dbReference>
<keyword evidence="2" id="KW-0285">Flavoprotein</keyword>
<dbReference type="SUPFAM" id="SSF56425">
    <property type="entry name" value="Succinate dehydrogenase/fumarate reductase flavoprotein, catalytic domain"/>
    <property type="match status" value="1"/>
</dbReference>
<feature type="domain" description="FAD-dependent oxidoreductase 2 FAD-binding" evidence="5">
    <location>
        <begin position="110"/>
        <end position="558"/>
    </location>
</feature>
<evidence type="ECO:0000256" key="2">
    <source>
        <dbReference type="ARBA" id="ARBA00022630"/>
    </source>
</evidence>
<comment type="cofactor">
    <cofactor evidence="1">
        <name>FAD</name>
        <dbReference type="ChEBI" id="CHEBI:57692"/>
    </cofactor>
</comment>
<evidence type="ECO:0000259" key="5">
    <source>
        <dbReference type="Pfam" id="PF00890"/>
    </source>
</evidence>
<name>C7N2W8_SLAHD</name>
<dbReference type="PANTHER" id="PTHR43400">
    <property type="entry name" value="FUMARATE REDUCTASE"/>
    <property type="match status" value="1"/>
</dbReference>